<keyword evidence="2" id="KW-1185">Reference proteome</keyword>
<dbReference type="EMBL" id="SRLO01009821">
    <property type="protein sequence ID" value="TNN26642.1"/>
    <property type="molecule type" value="Genomic_DNA"/>
</dbReference>
<evidence type="ECO:0000313" key="2">
    <source>
        <dbReference type="Proteomes" id="UP000314294"/>
    </source>
</evidence>
<accession>A0A4Z2EED1</accession>
<sequence>MKGYFPNGKLLDPNVPVLVLCVLCKATAPTTQGLLAASWGPREPNTSLWSRDQQQMFKERTLD</sequence>
<proteinExistence type="predicted"/>
<comment type="caution">
    <text evidence="1">The sequence shown here is derived from an EMBL/GenBank/DDBJ whole genome shotgun (WGS) entry which is preliminary data.</text>
</comment>
<name>A0A4Z2EED1_9TELE</name>
<protein>
    <submittedName>
        <fullName evidence="1">Uncharacterized protein</fullName>
    </submittedName>
</protein>
<organism evidence="1 2">
    <name type="scientific">Liparis tanakae</name>
    <name type="common">Tanaka's snailfish</name>
    <dbReference type="NCBI Taxonomy" id="230148"/>
    <lineage>
        <taxon>Eukaryota</taxon>
        <taxon>Metazoa</taxon>
        <taxon>Chordata</taxon>
        <taxon>Craniata</taxon>
        <taxon>Vertebrata</taxon>
        <taxon>Euteleostomi</taxon>
        <taxon>Actinopterygii</taxon>
        <taxon>Neopterygii</taxon>
        <taxon>Teleostei</taxon>
        <taxon>Neoteleostei</taxon>
        <taxon>Acanthomorphata</taxon>
        <taxon>Eupercaria</taxon>
        <taxon>Perciformes</taxon>
        <taxon>Cottioidei</taxon>
        <taxon>Cottales</taxon>
        <taxon>Liparidae</taxon>
        <taxon>Liparis</taxon>
    </lineage>
</organism>
<dbReference type="Proteomes" id="UP000314294">
    <property type="component" value="Unassembled WGS sequence"/>
</dbReference>
<gene>
    <name evidence="1" type="ORF">EYF80_063222</name>
</gene>
<dbReference type="AlphaFoldDB" id="A0A4Z2EED1"/>
<evidence type="ECO:0000313" key="1">
    <source>
        <dbReference type="EMBL" id="TNN26642.1"/>
    </source>
</evidence>
<reference evidence="1 2" key="1">
    <citation type="submission" date="2019-03" db="EMBL/GenBank/DDBJ databases">
        <title>First draft genome of Liparis tanakae, snailfish: a comprehensive survey of snailfish specific genes.</title>
        <authorList>
            <person name="Kim W."/>
            <person name="Song I."/>
            <person name="Jeong J.-H."/>
            <person name="Kim D."/>
            <person name="Kim S."/>
            <person name="Ryu S."/>
            <person name="Song J.Y."/>
            <person name="Lee S.K."/>
        </authorList>
    </citation>
    <scope>NUCLEOTIDE SEQUENCE [LARGE SCALE GENOMIC DNA]</scope>
    <source>
        <tissue evidence="1">Muscle</tissue>
    </source>
</reference>